<organism evidence="2 3">
    <name type="scientific">Thalassiosira oceanica</name>
    <name type="common">Marine diatom</name>
    <dbReference type="NCBI Taxonomy" id="159749"/>
    <lineage>
        <taxon>Eukaryota</taxon>
        <taxon>Sar</taxon>
        <taxon>Stramenopiles</taxon>
        <taxon>Ochrophyta</taxon>
        <taxon>Bacillariophyta</taxon>
        <taxon>Coscinodiscophyceae</taxon>
        <taxon>Thalassiosirophycidae</taxon>
        <taxon>Thalassiosirales</taxon>
        <taxon>Thalassiosiraceae</taxon>
        <taxon>Thalassiosira</taxon>
    </lineage>
</organism>
<comment type="caution">
    <text evidence="2">The sequence shown here is derived from an EMBL/GenBank/DDBJ whole genome shotgun (WGS) entry which is preliminary data.</text>
</comment>
<dbReference type="Proteomes" id="UP000266841">
    <property type="component" value="Unassembled WGS sequence"/>
</dbReference>
<sequence>MSCPRLLRGSTLLIPAPRLDSSAVARLAPGTEPGLDAMRRSDANSFGQRPPNPQLGIPTKGCSASDWDFGRSERRAAPRQRRASKSVILGLSPTALPPAPAWKKRGFLELTD</sequence>
<evidence type="ECO:0000313" key="2">
    <source>
        <dbReference type="EMBL" id="EJK57569.1"/>
    </source>
</evidence>
<dbReference type="EMBL" id="AGNL01027852">
    <property type="protein sequence ID" value="EJK57569.1"/>
    <property type="molecule type" value="Genomic_DNA"/>
</dbReference>
<name>K0RYM6_THAOC</name>
<feature type="region of interest" description="Disordered" evidence="1">
    <location>
        <begin position="28"/>
        <end position="86"/>
    </location>
</feature>
<proteinExistence type="predicted"/>
<evidence type="ECO:0000313" key="3">
    <source>
        <dbReference type="Proteomes" id="UP000266841"/>
    </source>
</evidence>
<accession>K0RYM6</accession>
<evidence type="ECO:0000256" key="1">
    <source>
        <dbReference type="SAM" id="MobiDB-lite"/>
    </source>
</evidence>
<protein>
    <submittedName>
        <fullName evidence="2">Uncharacterized protein</fullName>
    </submittedName>
</protein>
<gene>
    <name evidence="2" type="ORF">THAOC_22374</name>
</gene>
<dbReference type="AlphaFoldDB" id="K0RYM6"/>
<keyword evidence="3" id="KW-1185">Reference proteome</keyword>
<reference evidence="2 3" key="1">
    <citation type="journal article" date="2012" name="Genome Biol.">
        <title>Genome and low-iron response of an oceanic diatom adapted to chronic iron limitation.</title>
        <authorList>
            <person name="Lommer M."/>
            <person name="Specht M."/>
            <person name="Roy A.S."/>
            <person name="Kraemer L."/>
            <person name="Andreson R."/>
            <person name="Gutowska M.A."/>
            <person name="Wolf J."/>
            <person name="Bergner S.V."/>
            <person name="Schilhabel M.B."/>
            <person name="Klostermeier U.C."/>
            <person name="Beiko R.G."/>
            <person name="Rosenstiel P."/>
            <person name="Hippler M."/>
            <person name="Laroche J."/>
        </authorList>
    </citation>
    <scope>NUCLEOTIDE SEQUENCE [LARGE SCALE GENOMIC DNA]</scope>
    <source>
        <strain evidence="2 3">CCMP1005</strain>
    </source>
</reference>